<dbReference type="GO" id="GO:0006633">
    <property type="term" value="P:fatty acid biosynthetic process"/>
    <property type="evidence" value="ECO:0007669"/>
    <property type="project" value="UniProtKB-KW"/>
</dbReference>
<name>A0A3D5QE20_FLESI</name>
<dbReference type="SUPFAM" id="SSF52096">
    <property type="entry name" value="ClpP/crotonase"/>
    <property type="match status" value="1"/>
</dbReference>
<keyword evidence="8" id="KW-0443">Lipid metabolism</keyword>
<feature type="domain" description="CoA carboxyltransferase C-terminal" evidence="11">
    <location>
        <begin position="1"/>
        <end position="77"/>
    </location>
</feature>
<dbReference type="InterPro" id="IPR001095">
    <property type="entry name" value="Acetyl_CoA_COase_a_su"/>
</dbReference>
<dbReference type="Gene3D" id="3.90.226.10">
    <property type="entry name" value="2-enoyl-CoA Hydratase, Chain A, domain 1"/>
    <property type="match status" value="1"/>
</dbReference>
<feature type="non-terminal residue" evidence="12">
    <location>
        <position position="1"/>
    </location>
</feature>
<organism evidence="12 13">
    <name type="scientific">Flexistipes sinusarabici</name>
    <dbReference type="NCBI Taxonomy" id="2352"/>
    <lineage>
        <taxon>Bacteria</taxon>
        <taxon>Pseudomonadati</taxon>
        <taxon>Deferribacterota</taxon>
        <taxon>Deferribacteres</taxon>
        <taxon>Deferribacterales</taxon>
        <taxon>Flexistipitaceae</taxon>
        <taxon>Flexistipes</taxon>
    </lineage>
</organism>
<dbReference type="InterPro" id="IPR029045">
    <property type="entry name" value="ClpP/crotonase-like_dom_sf"/>
</dbReference>
<evidence type="ECO:0000256" key="9">
    <source>
        <dbReference type="ARBA" id="ARBA00023160"/>
    </source>
</evidence>
<keyword evidence="3" id="KW-0444">Lipid biosynthesis</keyword>
<reference evidence="12 13" key="1">
    <citation type="journal article" date="2018" name="Nat. Biotechnol.">
        <title>A standardized bacterial taxonomy based on genome phylogeny substantially revises the tree of life.</title>
        <authorList>
            <person name="Parks D.H."/>
            <person name="Chuvochina M."/>
            <person name="Waite D.W."/>
            <person name="Rinke C."/>
            <person name="Skarshewski A."/>
            <person name="Chaumeil P.A."/>
            <person name="Hugenholtz P."/>
        </authorList>
    </citation>
    <scope>NUCLEOTIDE SEQUENCE [LARGE SCALE GENOMIC DNA]</scope>
    <source>
        <strain evidence="12">UBA8672</strain>
    </source>
</reference>
<evidence type="ECO:0000256" key="10">
    <source>
        <dbReference type="ARBA" id="ARBA00049152"/>
    </source>
</evidence>
<comment type="catalytic activity">
    <reaction evidence="10">
        <text>N(6)-carboxybiotinyl-L-lysyl-[protein] + acetyl-CoA = N(6)-biotinyl-L-lysyl-[protein] + malonyl-CoA</text>
        <dbReference type="Rhea" id="RHEA:54728"/>
        <dbReference type="Rhea" id="RHEA-COMP:10505"/>
        <dbReference type="Rhea" id="RHEA-COMP:10506"/>
        <dbReference type="ChEBI" id="CHEBI:57288"/>
        <dbReference type="ChEBI" id="CHEBI:57384"/>
        <dbReference type="ChEBI" id="CHEBI:83144"/>
        <dbReference type="ChEBI" id="CHEBI:83145"/>
        <dbReference type="EC" id="2.1.3.15"/>
    </reaction>
</comment>
<evidence type="ECO:0000256" key="7">
    <source>
        <dbReference type="ARBA" id="ARBA00022840"/>
    </source>
</evidence>
<evidence type="ECO:0000256" key="5">
    <source>
        <dbReference type="ARBA" id="ARBA00022741"/>
    </source>
</evidence>
<dbReference type="EMBL" id="DPPF01000143">
    <property type="protein sequence ID" value="HCW93412.1"/>
    <property type="molecule type" value="Genomic_DNA"/>
</dbReference>
<evidence type="ECO:0000256" key="4">
    <source>
        <dbReference type="ARBA" id="ARBA00022679"/>
    </source>
</evidence>
<dbReference type="UniPathway" id="UPA00655">
    <property type="reaction ID" value="UER00711"/>
</dbReference>
<dbReference type="PANTHER" id="PTHR42853">
    <property type="entry name" value="ACETYL-COENZYME A CARBOXYLASE CARBOXYL TRANSFERASE SUBUNIT ALPHA"/>
    <property type="match status" value="1"/>
</dbReference>
<dbReference type="Pfam" id="PF03255">
    <property type="entry name" value="ACCA"/>
    <property type="match status" value="1"/>
</dbReference>
<dbReference type="GO" id="GO:0016743">
    <property type="term" value="F:carboxyl- or carbamoyltransferase activity"/>
    <property type="evidence" value="ECO:0007669"/>
    <property type="project" value="InterPro"/>
</dbReference>
<dbReference type="PROSITE" id="PS50989">
    <property type="entry name" value="COA_CT_CTER"/>
    <property type="match status" value="1"/>
</dbReference>
<dbReference type="EC" id="2.1.3.15" evidence="2"/>
<keyword evidence="9" id="KW-0275">Fatty acid biosynthesis</keyword>
<keyword evidence="5" id="KW-0547">Nucleotide-binding</keyword>
<comment type="pathway">
    <text evidence="1">Lipid metabolism; malonyl-CoA biosynthesis; malonyl-CoA from acetyl-CoA: step 1/1.</text>
</comment>
<gene>
    <name evidence="12" type="ORF">DHM44_07000</name>
</gene>
<evidence type="ECO:0000256" key="3">
    <source>
        <dbReference type="ARBA" id="ARBA00022516"/>
    </source>
</evidence>
<dbReference type="Proteomes" id="UP000262325">
    <property type="component" value="Unassembled WGS sequence"/>
</dbReference>
<dbReference type="GO" id="GO:2001295">
    <property type="term" value="P:malonyl-CoA biosynthetic process"/>
    <property type="evidence" value="ECO:0007669"/>
    <property type="project" value="UniProtKB-UniPathway"/>
</dbReference>
<dbReference type="AlphaFoldDB" id="A0A3D5QE20"/>
<evidence type="ECO:0000313" key="13">
    <source>
        <dbReference type="Proteomes" id="UP000262325"/>
    </source>
</evidence>
<evidence type="ECO:0000256" key="1">
    <source>
        <dbReference type="ARBA" id="ARBA00004956"/>
    </source>
</evidence>
<sequence>APQKVLVARHPQRPYLLDYIKMLFTDFVELHGDRNFRDDPAIIGGMAKFEGEPVVIVGHQKGRNTKENIHRNFGMAH</sequence>
<evidence type="ECO:0000313" key="12">
    <source>
        <dbReference type="EMBL" id="HCW93412.1"/>
    </source>
</evidence>
<dbReference type="GO" id="GO:0005524">
    <property type="term" value="F:ATP binding"/>
    <property type="evidence" value="ECO:0007669"/>
    <property type="project" value="UniProtKB-KW"/>
</dbReference>
<feature type="non-terminal residue" evidence="12">
    <location>
        <position position="77"/>
    </location>
</feature>
<accession>A0A3D5QE20</accession>
<dbReference type="GO" id="GO:0009317">
    <property type="term" value="C:acetyl-CoA carboxylase complex"/>
    <property type="evidence" value="ECO:0007669"/>
    <property type="project" value="InterPro"/>
</dbReference>
<keyword evidence="7" id="KW-0067">ATP-binding</keyword>
<evidence type="ECO:0000256" key="6">
    <source>
        <dbReference type="ARBA" id="ARBA00022832"/>
    </source>
</evidence>
<evidence type="ECO:0000259" key="11">
    <source>
        <dbReference type="PROSITE" id="PS50989"/>
    </source>
</evidence>
<evidence type="ECO:0000256" key="8">
    <source>
        <dbReference type="ARBA" id="ARBA00023098"/>
    </source>
</evidence>
<dbReference type="PRINTS" id="PR01069">
    <property type="entry name" value="ACCCTRFRASEA"/>
</dbReference>
<keyword evidence="4 12" id="KW-0808">Transferase</keyword>
<dbReference type="InterPro" id="IPR011763">
    <property type="entry name" value="COA_CT_C"/>
</dbReference>
<comment type="caution">
    <text evidence="12">The sequence shown here is derived from an EMBL/GenBank/DDBJ whole genome shotgun (WGS) entry which is preliminary data.</text>
</comment>
<evidence type="ECO:0000256" key="2">
    <source>
        <dbReference type="ARBA" id="ARBA00011883"/>
    </source>
</evidence>
<proteinExistence type="predicted"/>
<protein>
    <recommendedName>
        <fullName evidence="2">acetyl-CoA carboxytransferase</fullName>
        <ecNumber evidence="2">2.1.3.15</ecNumber>
    </recommendedName>
</protein>
<dbReference type="GO" id="GO:0003989">
    <property type="term" value="F:acetyl-CoA carboxylase activity"/>
    <property type="evidence" value="ECO:0007669"/>
    <property type="project" value="InterPro"/>
</dbReference>
<dbReference type="PANTHER" id="PTHR42853:SF3">
    <property type="entry name" value="ACETYL-COENZYME A CARBOXYLASE CARBOXYL TRANSFERASE SUBUNIT ALPHA, CHLOROPLASTIC"/>
    <property type="match status" value="1"/>
</dbReference>
<keyword evidence="6" id="KW-0276">Fatty acid metabolism</keyword>